<evidence type="ECO:0008006" key="2">
    <source>
        <dbReference type="Google" id="ProtNLM"/>
    </source>
</evidence>
<dbReference type="EMBL" id="CP155447">
    <property type="protein sequence ID" value="XBH00954.1"/>
    <property type="molecule type" value="Genomic_DNA"/>
</dbReference>
<reference evidence="1" key="1">
    <citation type="submission" date="2024-05" db="EMBL/GenBank/DDBJ databases">
        <title>Planctomycetes of the genus Singulisphaera possess chitinolytic capabilities.</title>
        <authorList>
            <person name="Ivanova A."/>
        </authorList>
    </citation>
    <scope>NUCLEOTIDE SEQUENCE</scope>
    <source>
        <strain evidence="1">Ch08T</strain>
    </source>
</reference>
<proteinExistence type="predicted"/>
<name>A0AAU7C7H1_9BACT</name>
<organism evidence="1">
    <name type="scientific">Singulisphaera sp. Ch08</name>
    <dbReference type="NCBI Taxonomy" id="3120278"/>
    <lineage>
        <taxon>Bacteria</taxon>
        <taxon>Pseudomonadati</taxon>
        <taxon>Planctomycetota</taxon>
        <taxon>Planctomycetia</taxon>
        <taxon>Isosphaerales</taxon>
        <taxon>Isosphaeraceae</taxon>
        <taxon>Singulisphaera</taxon>
    </lineage>
</organism>
<protein>
    <recommendedName>
        <fullName evidence="2">HEAT repeat domain-containing protein</fullName>
    </recommendedName>
</protein>
<accession>A0AAU7C7H1</accession>
<gene>
    <name evidence="1" type="ORF">V5E97_21635</name>
</gene>
<dbReference type="RefSeq" id="WP_406693636.1">
    <property type="nucleotide sequence ID" value="NZ_CP155447.1"/>
</dbReference>
<evidence type="ECO:0000313" key="1">
    <source>
        <dbReference type="EMBL" id="XBH00954.1"/>
    </source>
</evidence>
<dbReference type="AlphaFoldDB" id="A0AAU7C7H1"/>
<sequence length="429" mass="46932">MRIGMAAVAFLGLTVLGSDTGAQTSDAALRDRVLQLVDRLGSPKIEARKTAEEALIKLGPRILPLLPEAGQSKKDERSERVERVRAALFELQNQDPSNLGASRITIKGTGIRLTEVLKALQTQSGNVLTDLREQEGAEVTNPALDLDLTDKPFLEALDEIARKAEITPNFYTGDGSIGLMAGIPPSTFRVLYNGPFRITLRQIGALRDFQADTSTANVQFEVAWEPRLRPMLLALKADQLSIVDDMGKKVEPQVMAESTDVPLRPDNPVAEMNINLDAPDRAAKKLGSLKVRADITIPAGLKIFRFPSLAAENVTKKEGDIAITLDGTEVDEQVWKVNVELSYPSGGAAFESYRQGLFNNRLWLQKADGSRFEHNGGFSNTAAEGGKIGFEYLFVDAPGKPADYQLVYETPSKVLTIPLEFEFKDVPLP</sequence>